<dbReference type="GO" id="GO:0006355">
    <property type="term" value="P:regulation of DNA-templated transcription"/>
    <property type="evidence" value="ECO:0007669"/>
    <property type="project" value="InterPro"/>
</dbReference>
<dbReference type="SUPFAM" id="SSF47598">
    <property type="entry name" value="Ribbon-helix-helix"/>
    <property type="match status" value="1"/>
</dbReference>
<feature type="region of interest" description="Disordered" evidence="1">
    <location>
        <begin position="1"/>
        <end position="23"/>
    </location>
</feature>
<accession>A0A1K0JKM9</accession>
<dbReference type="PANTHER" id="PTHR36215">
    <property type="entry name" value="BLL4998 PROTEIN"/>
    <property type="match status" value="1"/>
</dbReference>
<dbReference type="InterPro" id="IPR010985">
    <property type="entry name" value="Ribbon_hlx_hlx"/>
</dbReference>
<dbReference type="RefSeq" id="WP_340528243.1">
    <property type="nucleotide sequence ID" value="NZ_FMSH01000412.1"/>
</dbReference>
<organism evidence="2">
    <name type="scientific">Cupriavidus necator</name>
    <name type="common">Alcaligenes eutrophus</name>
    <name type="synonym">Ralstonia eutropha</name>
    <dbReference type="NCBI Taxonomy" id="106590"/>
    <lineage>
        <taxon>Bacteria</taxon>
        <taxon>Pseudomonadati</taxon>
        <taxon>Pseudomonadota</taxon>
        <taxon>Betaproteobacteria</taxon>
        <taxon>Burkholderiales</taxon>
        <taxon>Burkholderiaceae</taxon>
        <taxon>Cupriavidus</taxon>
    </lineage>
</organism>
<name>A0A1K0JKM9_CUPNE</name>
<dbReference type="Pfam" id="PF17723">
    <property type="entry name" value="RHH_8"/>
    <property type="match status" value="1"/>
</dbReference>
<dbReference type="InterPro" id="IPR041088">
    <property type="entry name" value="RHH_8"/>
</dbReference>
<dbReference type="CDD" id="cd22231">
    <property type="entry name" value="RHH_NikR_HicB-like"/>
    <property type="match status" value="1"/>
</dbReference>
<evidence type="ECO:0000256" key="1">
    <source>
        <dbReference type="SAM" id="MobiDB-lite"/>
    </source>
</evidence>
<dbReference type="EMBL" id="FMSH01000412">
    <property type="protein sequence ID" value="SCU87477.1"/>
    <property type="molecule type" value="Genomic_DNA"/>
</dbReference>
<proteinExistence type="predicted"/>
<dbReference type="Gene3D" id="1.10.1220.10">
    <property type="entry name" value="Met repressor-like"/>
    <property type="match status" value="1"/>
</dbReference>
<protein>
    <submittedName>
        <fullName evidence="2">CopG family transcripitonal regulator</fullName>
    </submittedName>
</protein>
<sequence length="146" mass="15628">MANVTDIRAGRTGDSRPKGGETEKITINLGPVDLGQIDLLVEEGFYSNRTDLIRTAIRNQLSLHTQVLHETVSRRALTLGLRHFTLQELEAAKASGQRLIIQVLGLASIANDVSAELALATIESITVLGAFHASPAVKAALAGRIH</sequence>
<reference evidence="2" key="1">
    <citation type="submission" date="2016-09" db="EMBL/GenBank/DDBJ databases">
        <authorList>
            <person name="Capua I."/>
            <person name="De Benedictis P."/>
            <person name="Joannis T."/>
            <person name="Lombin L.H."/>
            <person name="Cattoli G."/>
        </authorList>
    </citation>
    <scope>NUCLEOTIDE SEQUENCE</scope>
    <source>
        <strain evidence="2">B9</strain>
    </source>
</reference>
<feature type="compositionally biased region" description="Basic and acidic residues" evidence="1">
    <location>
        <begin position="8"/>
        <end position="23"/>
    </location>
</feature>
<dbReference type="InterPro" id="IPR013321">
    <property type="entry name" value="Arc_rbn_hlx_hlx"/>
</dbReference>
<dbReference type="PANTHER" id="PTHR36215:SF1">
    <property type="entry name" value="BLL4998 PROTEIN"/>
    <property type="match status" value="1"/>
</dbReference>
<dbReference type="AlphaFoldDB" id="A0A1K0JKM9"/>
<evidence type="ECO:0000313" key="2">
    <source>
        <dbReference type="EMBL" id="SCU87477.1"/>
    </source>
</evidence>
<gene>
    <name evidence="2" type="ORF">CNECB9_470011</name>
</gene>